<reference evidence="5" key="2">
    <citation type="submission" date="2025-08" db="UniProtKB">
        <authorList>
            <consortium name="RefSeq"/>
        </authorList>
    </citation>
    <scope>IDENTIFICATION</scope>
    <source>
        <tissue evidence="5">Young leaves</tissue>
    </source>
</reference>
<gene>
    <name evidence="5" type="primary">LOC113874573</name>
</gene>
<proteinExistence type="predicted"/>
<protein>
    <submittedName>
        <fullName evidence="5">Pectinesterase 52</fullName>
    </submittedName>
</protein>
<dbReference type="AlphaFoldDB" id="A0A8B8ML09"/>
<dbReference type="Gene3D" id="2.160.20.10">
    <property type="entry name" value="Single-stranded right-handed beta-helix, Pectin lyase-like"/>
    <property type="match status" value="1"/>
</dbReference>
<evidence type="ECO:0000313" key="4">
    <source>
        <dbReference type="Proteomes" id="UP000694853"/>
    </source>
</evidence>
<dbReference type="GO" id="GO:0030599">
    <property type="term" value="F:pectinesterase activity"/>
    <property type="evidence" value="ECO:0007669"/>
    <property type="project" value="TreeGrafter"/>
</dbReference>
<accession>A0A8B8ML09</accession>
<dbReference type="OrthoDB" id="2019149at2759"/>
<dbReference type="InterPro" id="IPR011050">
    <property type="entry name" value="Pectin_lyase_fold/virulence"/>
</dbReference>
<dbReference type="InterPro" id="IPR012334">
    <property type="entry name" value="Pectin_lyas_fold"/>
</dbReference>
<dbReference type="PANTHER" id="PTHR31321">
    <property type="entry name" value="ACYL-COA THIOESTER HYDROLASE YBHC-RELATED"/>
    <property type="match status" value="1"/>
</dbReference>
<reference evidence="4" key="1">
    <citation type="journal article" date="2019" name="Toxins">
        <title>Detection of Abrin-Like and Prepropulchellin-Like Toxin Genes and Transcripts Using Whole Genome Sequencing and Full-Length Transcript Sequencing of Abrus precatorius.</title>
        <authorList>
            <person name="Hovde B.T."/>
            <person name="Daligault H.E."/>
            <person name="Hanschen E.R."/>
            <person name="Kunde Y.A."/>
            <person name="Johnson M.B."/>
            <person name="Starkenburg S.R."/>
            <person name="Johnson S.L."/>
        </authorList>
    </citation>
    <scope>NUCLEOTIDE SEQUENCE [LARGE SCALE GENOMIC DNA]</scope>
</reference>
<dbReference type="RefSeq" id="XP_027368593.1">
    <property type="nucleotide sequence ID" value="XM_027512792.1"/>
</dbReference>
<dbReference type="GO" id="GO:0045490">
    <property type="term" value="P:pectin catabolic process"/>
    <property type="evidence" value="ECO:0007669"/>
    <property type="project" value="TreeGrafter"/>
</dbReference>
<organism evidence="4 5">
    <name type="scientific">Abrus precatorius</name>
    <name type="common">Indian licorice</name>
    <name type="synonym">Glycine abrus</name>
    <dbReference type="NCBI Taxonomy" id="3816"/>
    <lineage>
        <taxon>Eukaryota</taxon>
        <taxon>Viridiplantae</taxon>
        <taxon>Streptophyta</taxon>
        <taxon>Embryophyta</taxon>
        <taxon>Tracheophyta</taxon>
        <taxon>Spermatophyta</taxon>
        <taxon>Magnoliopsida</taxon>
        <taxon>eudicotyledons</taxon>
        <taxon>Gunneridae</taxon>
        <taxon>Pentapetalae</taxon>
        <taxon>rosids</taxon>
        <taxon>fabids</taxon>
        <taxon>Fabales</taxon>
        <taxon>Fabaceae</taxon>
        <taxon>Papilionoideae</taxon>
        <taxon>50 kb inversion clade</taxon>
        <taxon>NPAAA clade</taxon>
        <taxon>indigoferoid/millettioid clade</taxon>
        <taxon>Abreae</taxon>
        <taxon>Abrus</taxon>
    </lineage>
</organism>
<evidence type="ECO:0000313" key="5">
    <source>
        <dbReference type="RefSeq" id="XP_027368593.1"/>
    </source>
</evidence>
<feature type="chain" id="PRO_5034239903" evidence="3">
    <location>
        <begin position="26"/>
        <end position="204"/>
    </location>
</feature>
<dbReference type="Proteomes" id="UP000694853">
    <property type="component" value="Unplaced"/>
</dbReference>
<dbReference type="KEGG" id="aprc:113874573"/>
<sequence>MELFPGPMIFFLIFSTGGFFPLARATNCGGNIIANTITDEKVYIPLEKPCIILEGAGSESTLISYGDHGITDISATFTSLPQYVVAIGIGFKNCTMNAVGRYSSLGFVTAQRRVSTNDSSGFVFKGGSIVGSNKVNLGRAWGPHSRVILDRFTYAEVVCEGAGADTSRRVQWGKKLNRSQIEQHFSVTSFINTDRWLHNLPIIS</sequence>
<evidence type="ECO:0000256" key="3">
    <source>
        <dbReference type="SAM" id="SignalP"/>
    </source>
</evidence>
<name>A0A8B8ML09_ABRPR</name>
<dbReference type="PANTHER" id="PTHR31321:SF120">
    <property type="entry name" value="PECTINESTERASE 52-RELATED"/>
    <property type="match status" value="1"/>
</dbReference>
<evidence type="ECO:0000256" key="1">
    <source>
        <dbReference type="ARBA" id="ARBA00004191"/>
    </source>
</evidence>
<dbReference type="GeneID" id="113874573"/>
<keyword evidence="4" id="KW-1185">Reference proteome</keyword>
<dbReference type="SUPFAM" id="SSF51126">
    <property type="entry name" value="Pectin lyase-like"/>
    <property type="match status" value="1"/>
</dbReference>
<feature type="signal peptide" evidence="3">
    <location>
        <begin position="1"/>
        <end position="25"/>
    </location>
</feature>
<keyword evidence="2" id="KW-0134">Cell wall</keyword>
<keyword evidence="2" id="KW-0964">Secreted</keyword>
<keyword evidence="3" id="KW-0732">Signal</keyword>
<evidence type="ECO:0000256" key="2">
    <source>
        <dbReference type="ARBA" id="ARBA00022512"/>
    </source>
</evidence>
<comment type="subcellular location">
    <subcellularLocation>
        <location evidence="1">Secreted</location>
        <location evidence="1">Cell wall</location>
    </subcellularLocation>
</comment>